<evidence type="ECO:0000256" key="1">
    <source>
        <dbReference type="SAM" id="MobiDB-lite"/>
    </source>
</evidence>
<feature type="region of interest" description="Disordered" evidence="1">
    <location>
        <begin position="588"/>
        <end position="760"/>
    </location>
</feature>
<proteinExistence type="predicted"/>
<feature type="compositionally biased region" description="Pro residues" evidence="1">
    <location>
        <begin position="456"/>
        <end position="467"/>
    </location>
</feature>
<dbReference type="EMBL" id="LN868938">
    <property type="protein sequence ID" value="CRY77558.1"/>
    <property type="molecule type" value="Genomic_DNA"/>
</dbReference>
<organism evidence="2 3">
    <name type="scientific">Nocardia farcinica</name>
    <dbReference type="NCBI Taxonomy" id="37329"/>
    <lineage>
        <taxon>Bacteria</taxon>
        <taxon>Bacillati</taxon>
        <taxon>Actinomycetota</taxon>
        <taxon>Actinomycetes</taxon>
        <taxon>Mycobacteriales</taxon>
        <taxon>Nocardiaceae</taxon>
        <taxon>Nocardia</taxon>
    </lineage>
</organism>
<dbReference type="RefSeq" id="WP_159005570.1">
    <property type="nucleotide sequence ID" value="NZ_LN868938.1"/>
</dbReference>
<evidence type="ECO:0008006" key="4">
    <source>
        <dbReference type="Google" id="ProtNLM"/>
    </source>
</evidence>
<dbReference type="KEGG" id="nfr:ERS450000_02464"/>
<feature type="region of interest" description="Disordered" evidence="1">
    <location>
        <begin position="322"/>
        <end position="570"/>
    </location>
</feature>
<gene>
    <name evidence="2" type="ORF">ERS450000_02464</name>
</gene>
<dbReference type="PRINTS" id="PR01217">
    <property type="entry name" value="PRICHEXTENSN"/>
</dbReference>
<feature type="compositionally biased region" description="Pro residues" evidence="1">
    <location>
        <begin position="489"/>
        <end position="500"/>
    </location>
</feature>
<name>A0A0H5NQ80_NOCFR</name>
<evidence type="ECO:0000313" key="3">
    <source>
        <dbReference type="Proteomes" id="UP000057820"/>
    </source>
</evidence>
<dbReference type="Proteomes" id="UP000057820">
    <property type="component" value="Chromosome 1"/>
</dbReference>
<feature type="compositionally biased region" description="Pro residues" evidence="1">
    <location>
        <begin position="423"/>
        <end position="434"/>
    </location>
</feature>
<sequence>MLVIDDDTTIAAAGQLVLDWMRTWTGQFVIVGLAVPGDRLHGRLDGHRGDLVVLTPRLTLVMEVRGTAPDARDGVLSVRADGRWRLSGYDGDPIPADEPATDAFDRVSGHVATLAELAHRHAPDARVEGLVVVVPPGESDIRVTAGSGRPRCGVVVAEDSADLRAWFHRTAGRRLVWSAEDAHGLLADLGMGEAVSVDDLAAEGFPTRKRLRYLASPEYAAAESAARRPGGHGAKERAVLRPGDLAHLRAGLVADPPGRPYSASSFAAAPARGAEGGVDSTADVAPRSGEPVADRSAPLAEIRSGVANGECADGSAMPWAGARGGVAGSRDAVGPSTGTPRELVAVNPLPDPTAPAGRADSERRVTHPAVQARPDAATDEPGDAAVPGSGPDPKSGVPQPAGPQARLDAAPDEPGSTAAPGSGPDPKPGTPQPAGPQARLDAAPDEPGSTAAPGSGPDPKPGTPQPAGPQARLDAAPDEPGNTAAPGSGPDPKPGTPQPAGPQARLDAAPDEPGNTAAPGSGPNPRPGTPQPAGEARQRSDRNPVGAADELVVRGPKTPLPALPEPDGEAFFTDDWSSWIEAPRAEAGVRPLGGVPDGRPWGNPPTTPTVRQRALRLIAPARTVHDSPPPTPPQRPAWLSTATAMPRPAPRDRLTPPTPSTPTPPRTGPVGVSRPPSPRAVLHAMTARARLLTDRTPTRRRPTPPVNPQRLLPVTAAAPQPLAHPVPADPRTRPSAMPPGSPRSVADSLPPASEQSTHRRQQAAALTLIAALLGTIWLLSTACSAPPRSAVDAPQPAPVTESQATAGVRPMP</sequence>
<feature type="compositionally biased region" description="Pro residues" evidence="1">
    <location>
        <begin position="656"/>
        <end position="667"/>
    </location>
</feature>
<dbReference type="AlphaFoldDB" id="A0A0H5NQ80"/>
<protein>
    <recommendedName>
        <fullName evidence="4">NERD domain-containing protein</fullName>
    </recommendedName>
</protein>
<evidence type="ECO:0000313" key="2">
    <source>
        <dbReference type="EMBL" id="CRY77558.1"/>
    </source>
</evidence>
<feature type="region of interest" description="Disordered" evidence="1">
    <location>
        <begin position="272"/>
        <end position="297"/>
    </location>
</feature>
<accession>A0A0H5NQ80</accession>
<feature type="region of interest" description="Disordered" evidence="1">
    <location>
        <begin position="785"/>
        <end position="812"/>
    </location>
</feature>
<reference evidence="3" key="1">
    <citation type="submission" date="2015-03" db="EMBL/GenBank/DDBJ databases">
        <authorList>
            <consortium name="Pathogen Informatics"/>
        </authorList>
    </citation>
    <scope>NUCLEOTIDE SEQUENCE [LARGE SCALE GENOMIC DNA]</scope>
    <source>
        <strain evidence="3">NCTC11134</strain>
    </source>
</reference>